<dbReference type="Proteomes" id="UP001165378">
    <property type="component" value="Unassembled WGS sequence"/>
</dbReference>
<proteinExistence type="predicted"/>
<evidence type="ECO:0000313" key="1">
    <source>
        <dbReference type="EMBL" id="MCF2534073.1"/>
    </source>
</evidence>
<organism evidence="1 2">
    <name type="scientific">Yinghuangia soli</name>
    <dbReference type="NCBI Taxonomy" id="2908204"/>
    <lineage>
        <taxon>Bacteria</taxon>
        <taxon>Bacillati</taxon>
        <taxon>Actinomycetota</taxon>
        <taxon>Actinomycetes</taxon>
        <taxon>Kitasatosporales</taxon>
        <taxon>Streptomycetaceae</taxon>
        <taxon>Yinghuangia</taxon>
    </lineage>
</organism>
<sequence>MVRPEPACFGGTSRQLQHVRGSRVLGHLGTDVGWQDAVWVDLALEPGQEGL</sequence>
<dbReference type="AlphaFoldDB" id="A0AA41U4V0"/>
<accession>A0AA41U4V0</accession>
<protein>
    <submittedName>
        <fullName evidence="1">Uncharacterized protein</fullName>
    </submittedName>
</protein>
<keyword evidence="2" id="KW-1185">Reference proteome</keyword>
<reference evidence="1" key="1">
    <citation type="submission" date="2022-01" db="EMBL/GenBank/DDBJ databases">
        <title>Genome-Based Taxonomic Classification of the Phylum Actinobacteria.</title>
        <authorList>
            <person name="Gao Y."/>
        </authorList>
    </citation>
    <scope>NUCLEOTIDE SEQUENCE</scope>
    <source>
        <strain evidence="1">KLBMP 8922</strain>
    </source>
</reference>
<gene>
    <name evidence="1" type="ORF">LZ495_43610</name>
</gene>
<evidence type="ECO:0000313" key="2">
    <source>
        <dbReference type="Proteomes" id="UP001165378"/>
    </source>
</evidence>
<name>A0AA41U4V0_9ACTN</name>
<dbReference type="RefSeq" id="WP_235058864.1">
    <property type="nucleotide sequence ID" value="NZ_JAKFHA010000085.1"/>
</dbReference>
<comment type="caution">
    <text evidence="1">The sequence shown here is derived from an EMBL/GenBank/DDBJ whole genome shotgun (WGS) entry which is preliminary data.</text>
</comment>
<dbReference type="EMBL" id="JAKFHA010000085">
    <property type="protein sequence ID" value="MCF2534073.1"/>
    <property type="molecule type" value="Genomic_DNA"/>
</dbReference>